<proteinExistence type="predicted"/>
<evidence type="ECO:0000313" key="2">
    <source>
        <dbReference type="EMBL" id="ETN21187.1"/>
    </source>
</evidence>
<reference evidence="2 3" key="2">
    <citation type="submission" date="2013-11" db="EMBL/GenBank/DDBJ databases">
        <title>The Genome Sequence of Phytophthora parasitica INRA-310.</title>
        <authorList>
            <consortium name="The Broad Institute Genomics Platform"/>
            <person name="Russ C."/>
            <person name="Tyler B."/>
            <person name="Panabieres F."/>
            <person name="Shan W."/>
            <person name="Tripathy S."/>
            <person name="Grunwald N."/>
            <person name="Machado M."/>
            <person name="Johnson C.S."/>
            <person name="Arredondo F."/>
            <person name="Hong C."/>
            <person name="Coffey M."/>
            <person name="Young S.K."/>
            <person name="Zeng Q."/>
            <person name="Gargeya S."/>
            <person name="Fitzgerald M."/>
            <person name="Abouelleil A."/>
            <person name="Alvarado L."/>
            <person name="Chapman S.B."/>
            <person name="Gainer-Dewar J."/>
            <person name="Goldberg J."/>
            <person name="Griggs A."/>
            <person name="Gujja S."/>
            <person name="Hansen M."/>
            <person name="Howarth C."/>
            <person name="Imamovic A."/>
            <person name="Ireland A."/>
            <person name="Larimer J."/>
            <person name="McCowan C."/>
            <person name="Murphy C."/>
            <person name="Pearson M."/>
            <person name="Poon T.W."/>
            <person name="Priest M."/>
            <person name="Roberts A."/>
            <person name="Saif S."/>
            <person name="Shea T."/>
            <person name="Sykes S."/>
            <person name="Wortman J."/>
            <person name="Nusbaum C."/>
            <person name="Birren B."/>
        </authorList>
    </citation>
    <scope>NUCLEOTIDE SEQUENCE [LARGE SCALE GENOMIC DNA]</scope>
    <source>
        <strain evidence="2 3">INRA-310</strain>
    </source>
</reference>
<protein>
    <submittedName>
        <fullName evidence="2">Uncharacterized protein</fullName>
    </submittedName>
</protein>
<name>W2R712_PHYN3</name>
<feature type="region of interest" description="Disordered" evidence="1">
    <location>
        <begin position="15"/>
        <end position="42"/>
    </location>
</feature>
<dbReference type="AlphaFoldDB" id="W2R712"/>
<reference evidence="3" key="1">
    <citation type="submission" date="2011-12" db="EMBL/GenBank/DDBJ databases">
        <authorList>
            <consortium name="The Broad Institute Genome Sequencing Platform"/>
            <person name="Russ C."/>
            <person name="Tyler B."/>
            <person name="Panabieres F."/>
            <person name="Shan W."/>
            <person name="Tripathy S."/>
            <person name="Grunwald N."/>
            <person name="Machado M."/>
            <person name="Young S.K."/>
            <person name="Zeng Q."/>
            <person name="Gargeya S."/>
            <person name="Fitzgerald M."/>
            <person name="Haas B."/>
            <person name="Abouelleil A."/>
            <person name="Alvarado L."/>
            <person name="Arachchi H.M."/>
            <person name="Berlin A."/>
            <person name="Chapman S.B."/>
            <person name="Gearin G."/>
            <person name="Goldberg J."/>
            <person name="Griggs A."/>
            <person name="Gujja S."/>
            <person name="Hansen M."/>
            <person name="Heiman D."/>
            <person name="Howarth C."/>
            <person name="Larimer J."/>
            <person name="Lui A."/>
            <person name="MacDonald P.J.P."/>
            <person name="McCowen C."/>
            <person name="Montmayeur A."/>
            <person name="Murphy C."/>
            <person name="Neiman D."/>
            <person name="Pearson M."/>
            <person name="Priest M."/>
            <person name="Roberts A."/>
            <person name="Saif S."/>
            <person name="Shea T."/>
            <person name="Sisk P."/>
            <person name="Stolte C."/>
            <person name="Sykes S."/>
            <person name="Wortman J."/>
            <person name="Nusbaum C."/>
            <person name="Birren B."/>
        </authorList>
    </citation>
    <scope>NUCLEOTIDE SEQUENCE [LARGE SCALE GENOMIC DNA]</scope>
    <source>
        <strain evidence="3">INRA-310</strain>
    </source>
</reference>
<gene>
    <name evidence="2" type="ORF">PPTG_21057</name>
</gene>
<feature type="region of interest" description="Disordered" evidence="1">
    <location>
        <begin position="78"/>
        <end position="98"/>
    </location>
</feature>
<dbReference type="VEuPathDB" id="FungiDB:PPTG_21057"/>
<dbReference type="GeneID" id="20189656"/>
<evidence type="ECO:0000256" key="1">
    <source>
        <dbReference type="SAM" id="MobiDB-lite"/>
    </source>
</evidence>
<dbReference type="Proteomes" id="UP000018817">
    <property type="component" value="Unassembled WGS sequence"/>
</dbReference>
<organism evidence="2 3">
    <name type="scientific">Phytophthora nicotianae (strain INRA-310)</name>
    <name type="common">Phytophthora parasitica</name>
    <dbReference type="NCBI Taxonomy" id="761204"/>
    <lineage>
        <taxon>Eukaryota</taxon>
        <taxon>Sar</taxon>
        <taxon>Stramenopiles</taxon>
        <taxon>Oomycota</taxon>
        <taxon>Peronosporomycetes</taxon>
        <taxon>Peronosporales</taxon>
        <taxon>Peronosporaceae</taxon>
        <taxon>Phytophthora</taxon>
    </lineage>
</organism>
<dbReference type="EMBL" id="KI669563">
    <property type="protein sequence ID" value="ETN21187.1"/>
    <property type="molecule type" value="Genomic_DNA"/>
</dbReference>
<sequence length="117" mass="13173">MTVASLVTVDKDQEQRHRYSGGGAIRALDNKGPSTGNGYCTDQRLRPRSLLETTHKKEKGVRQATEWFGQTFQEISVQSDERHSQTRLGRLTQQENNPRQYCAATEAVSSLLHRTLG</sequence>
<evidence type="ECO:0000313" key="3">
    <source>
        <dbReference type="Proteomes" id="UP000018817"/>
    </source>
</evidence>
<accession>W2R712</accession>
<dbReference type="RefSeq" id="XP_008893758.1">
    <property type="nucleotide sequence ID" value="XM_008895510.1"/>
</dbReference>